<dbReference type="SUPFAM" id="SSF82171">
    <property type="entry name" value="DPP6 N-terminal domain-like"/>
    <property type="match status" value="1"/>
</dbReference>
<reference evidence="2 3" key="1">
    <citation type="journal article" date="2021" name="Sci. Rep.">
        <title>The genome of the diatom Chaetoceros tenuissimus carries an ancient integrated fragment of an extant virus.</title>
        <authorList>
            <person name="Hongo Y."/>
            <person name="Kimura K."/>
            <person name="Takaki Y."/>
            <person name="Yoshida Y."/>
            <person name="Baba S."/>
            <person name="Kobayashi G."/>
            <person name="Nagasaki K."/>
            <person name="Hano T."/>
            <person name="Tomaru Y."/>
        </authorList>
    </citation>
    <scope>NUCLEOTIDE SEQUENCE [LARGE SCALE GENOMIC DNA]</scope>
    <source>
        <strain evidence="2 3">NIES-3715</strain>
    </source>
</reference>
<name>A0AAD3H4V6_9STRA</name>
<feature type="signal peptide" evidence="1">
    <location>
        <begin position="1"/>
        <end position="18"/>
    </location>
</feature>
<comment type="caution">
    <text evidence="2">The sequence shown here is derived from an EMBL/GenBank/DDBJ whole genome shotgun (WGS) entry which is preliminary data.</text>
</comment>
<dbReference type="Proteomes" id="UP001054902">
    <property type="component" value="Unassembled WGS sequence"/>
</dbReference>
<dbReference type="AlphaFoldDB" id="A0AAD3H4V6"/>
<keyword evidence="3" id="KW-1185">Reference proteome</keyword>
<dbReference type="Gene3D" id="2.130.10.130">
    <property type="entry name" value="Integrin alpha, N-terminal"/>
    <property type="match status" value="3"/>
</dbReference>
<keyword evidence="1" id="KW-0732">Signal</keyword>
<dbReference type="EMBL" id="BLLK01000038">
    <property type="protein sequence ID" value="GFH50371.1"/>
    <property type="molecule type" value="Genomic_DNA"/>
</dbReference>
<accession>A0AAD3H4V6</accession>
<proteinExistence type="predicted"/>
<protein>
    <submittedName>
        <fullName evidence="2">Uncharacterized protein</fullName>
    </submittedName>
</protein>
<dbReference type="PANTHER" id="PTHR36220:SF1">
    <property type="entry name" value="GAMMA TUBULIN COMPLEX COMPONENT C-TERMINAL DOMAIN-CONTAINING PROTEIN"/>
    <property type="match status" value="1"/>
</dbReference>
<dbReference type="PANTHER" id="PTHR36220">
    <property type="entry name" value="UNNAMED PRODUCT"/>
    <property type="match status" value="1"/>
</dbReference>
<gene>
    <name evidence="2" type="ORF">CTEN210_06847</name>
</gene>
<evidence type="ECO:0000313" key="2">
    <source>
        <dbReference type="EMBL" id="GFH50371.1"/>
    </source>
</evidence>
<sequence>MNLLFTILLLCSFRSSFSATVKTYGWKLNHIITPYALDYSNSEPLQGTIHSSGFQLALSHDGTTLAIASKLQQGDTTSGGIVQIFTSIAIHDAVEWVLSHTINVSTFGDWYGSKLLALNNDGTILAIGSRLHSNNKGSVQILELINNSWKLKGEPLYGEQEGSVGEHFGASVDISLDGNTLIVGSPFYNFDLIPGVLDSSEQVGKVTIFQYDTILEEWEVDTVLYGESESDEFGTSVALAGDARLAVVGAQKNNVDQTKFNGGHVRVYAYDQVLGWSRLGSDINGEQALDFFGSNVVMAKEIPGSNIYNRIAASAGGNDGTTEDPSFFENIGHTRAFDYNTDANEWLLTGQDIEGERKNDQSGDSLAMDKYGTRIAIGAIENDDAHSQAGHVRVYELSSDGSTWNKIGKDIDGEQSRSYLGSSVAMDASGEMLVVSAPGMDIATGLDASDRQDDAGIIYIYKLNIEEVEVEEETTNGASNCNSGIRMMSIVLTVAAMLLSVV</sequence>
<organism evidence="2 3">
    <name type="scientific">Chaetoceros tenuissimus</name>
    <dbReference type="NCBI Taxonomy" id="426638"/>
    <lineage>
        <taxon>Eukaryota</taxon>
        <taxon>Sar</taxon>
        <taxon>Stramenopiles</taxon>
        <taxon>Ochrophyta</taxon>
        <taxon>Bacillariophyta</taxon>
        <taxon>Coscinodiscophyceae</taxon>
        <taxon>Chaetocerotophycidae</taxon>
        <taxon>Chaetocerotales</taxon>
        <taxon>Chaetocerotaceae</taxon>
        <taxon>Chaetoceros</taxon>
    </lineage>
</organism>
<feature type="chain" id="PRO_5042034402" evidence="1">
    <location>
        <begin position="19"/>
        <end position="502"/>
    </location>
</feature>
<evidence type="ECO:0000313" key="3">
    <source>
        <dbReference type="Proteomes" id="UP001054902"/>
    </source>
</evidence>
<evidence type="ECO:0000256" key="1">
    <source>
        <dbReference type="SAM" id="SignalP"/>
    </source>
</evidence>
<dbReference type="InterPro" id="IPR028994">
    <property type="entry name" value="Integrin_alpha_N"/>
</dbReference>